<dbReference type="Gene3D" id="2.60.120.560">
    <property type="entry name" value="Exo-inulinase, domain 1"/>
    <property type="match status" value="1"/>
</dbReference>
<dbReference type="Pfam" id="PF08244">
    <property type="entry name" value="Glyco_hydro_32C"/>
    <property type="match status" value="1"/>
</dbReference>
<gene>
    <name evidence="8" type="ORF">ABT276_12215</name>
</gene>
<dbReference type="InterPro" id="IPR001362">
    <property type="entry name" value="Glyco_hydro_32"/>
</dbReference>
<dbReference type="GO" id="GO:0016787">
    <property type="term" value="F:hydrolase activity"/>
    <property type="evidence" value="ECO:0007669"/>
    <property type="project" value="UniProtKB-KW"/>
</dbReference>
<dbReference type="CDD" id="cd18622">
    <property type="entry name" value="GH32_Inu-like"/>
    <property type="match status" value="1"/>
</dbReference>
<dbReference type="Pfam" id="PF00251">
    <property type="entry name" value="Glyco_hydro_32N"/>
    <property type="match status" value="1"/>
</dbReference>
<accession>A0ABV1UTL1</accession>
<dbReference type="PROSITE" id="PS00609">
    <property type="entry name" value="GLYCOSYL_HYDROL_F32"/>
    <property type="match status" value="1"/>
</dbReference>
<dbReference type="PANTHER" id="PTHR42800:SF1">
    <property type="entry name" value="EXOINULINASE INUD (AFU_ORTHOLOGUE AFUA_5G00480)"/>
    <property type="match status" value="1"/>
</dbReference>
<dbReference type="SUPFAM" id="SSF49899">
    <property type="entry name" value="Concanavalin A-like lectins/glucanases"/>
    <property type="match status" value="1"/>
</dbReference>
<keyword evidence="3 4" id="KW-0326">Glycosidase</keyword>
<evidence type="ECO:0000256" key="2">
    <source>
        <dbReference type="ARBA" id="ARBA00022801"/>
    </source>
</evidence>
<dbReference type="SMART" id="SM00640">
    <property type="entry name" value="Glyco_32"/>
    <property type="match status" value="1"/>
</dbReference>
<dbReference type="PANTHER" id="PTHR42800">
    <property type="entry name" value="EXOINULINASE INUD (AFU_ORTHOLOGUE AFUA_5G00480)"/>
    <property type="match status" value="1"/>
</dbReference>
<feature type="domain" description="Glycosyl hydrolase family 32 N-terminal" evidence="6">
    <location>
        <begin position="34"/>
        <end position="344"/>
    </location>
</feature>
<evidence type="ECO:0000259" key="6">
    <source>
        <dbReference type="Pfam" id="PF00251"/>
    </source>
</evidence>
<comment type="caution">
    <text evidence="8">The sequence shown here is derived from an EMBL/GenBank/DDBJ whole genome shotgun (WGS) entry which is preliminary data.</text>
</comment>
<dbReference type="RefSeq" id="WP_351976023.1">
    <property type="nucleotide sequence ID" value="NZ_JBEPBX010000008.1"/>
</dbReference>
<dbReference type="SUPFAM" id="SSF75005">
    <property type="entry name" value="Arabinanase/levansucrase/invertase"/>
    <property type="match status" value="1"/>
</dbReference>
<dbReference type="InterPro" id="IPR018053">
    <property type="entry name" value="Glyco_hydro_32_AS"/>
</dbReference>
<feature type="compositionally biased region" description="Basic and acidic residues" evidence="5">
    <location>
        <begin position="1"/>
        <end position="10"/>
    </location>
</feature>
<protein>
    <submittedName>
        <fullName evidence="8">Glycoside hydrolase family 32 protein</fullName>
    </submittedName>
</protein>
<evidence type="ECO:0000256" key="5">
    <source>
        <dbReference type="SAM" id="MobiDB-lite"/>
    </source>
</evidence>
<dbReference type="Proteomes" id="UP001445472">
    <property type="component" value="Unassembled WGS sequence"/>
</dbReference>
<evidence type="ECO:0000256" key="3">
    <source>
        <dbReference type="ARBA" id="ARBA00023295"/>
    </source>
</evidence>
<feature type="region of interest" description="Disordered" evidence="5">
    <location>
        <begin position="1"/>
        <end position="37"/>
    </location>
</feature>
<evidence type="ECO:0000256" key="4">
    <source>
        <dbReference type="RuleBase" id="RU362110"/>
    </source>
</evidence>
<dbReference type="InterPro" id="IPR013320">
    <property type="entry name" value="ConA-like_dom_sf"/>
</dbReference>
<evidence type="ECO:0000313" key="8">
    <source>
        <dbReference type="EMBL" id="MER6614121.1"/>
    </source>
</evidence>
<proteinExistence type="inferred from homology"/>
<organism evidence="8 9">
    <name type="scientific">Streptomyces xantholiticus</name>
    <dbReference type="NCBI Taxonomy" id="68285"/>
    <lineage>
        <taxon>Bacteria</taxon>
        <taxon>Bacillati</taxon>
        <taxon>Actinomycetota</taxon>
        <taxon>Actinomycetes</taxon>
        <taxon>Kitasatosporales</taxon>
        <taxon>Streptomycetaceae</taxon>
        <taxon>Streptomyces</taxon>
    </lineage>
</organism>
<dbReference type="InterPro" id="IPR013189">
    <property type="entry name" value="Glyco_hydro_32_C"/>
</dbReference>
<reference evidence="8 9" key="1">
    <citation type="submission" date="2024-06" db="EMBL/GenBank/DDBJ databases">
        <title>The Natural Products Discovery Center: Release of the First 8490 Sequenced Strains for Exploring Actinobacteria Biosynthetic Diversity.</title>
        <authorList>
            <person name="Kalkreuter E."/>
            <person name="Kautsar S.A."/>
            <person name="Yang D."/>
            <person name="Bader C.D."/>
            <person name="Teijaro C.N."/>
            <person name="Fluegel L."/>
            <person name="Davis C.M."/>
            <person name="Simpson J.R."/>
            <person name="Lauterbach L."/>
            <person name="Steele A.D."/>
            <person name="Gui C."/>
            <person name="Meng S."/>
            <person name="Li G."/>
            <person name="Viehrig K."/>
            <person name="Ye F."/>
            <person name="Su P."/>
            <person name="Kiefer A.F."/>
            <person name="Nichols A."/>
            <person name="Cepeda A.J."/>
            <person name="Yan W."/>
            <person name="Fan B."/>
            <person name="Jiang Y."/>
            <person name="Adhikari A."/>
            <person name="Zheng C.-J."/>
            <person name="Schuster L."/>
            <person name="Cowan T.M."/>
            <person name="Smanski M.J."/>
            <person name="Chevrette M.G."/>
            <person name="De Carvalho L.P.S."/>
            <person name="Shen B."/>
        </authorList>
    </citation>
    <scope>NUCLEOTIDE SEQUENCE [LARGE SCALE GENOMIC DNA]</scope>
    <source>
        <strain evidence="8 9">NPDC000837</strain>
    </source>
</reference>
<sequence>MYLPPERVRTEPPSGGRPGLGSRTEPEPHRPQLHYTPAKNWMNDPNGLVWHDGEYHLFYQYNPEGDGWGNMSWGHAVSTDLLHWQELDVALPADDAEFVFSGCVVVDEHNTAGFGDFALVAVYTSSYPGTGIQAQSLAYSTDRGRTWTKYAGNPVLDIGSGEFRDPKVFWHEPDGHWVMAVVEALARKVVLYGSENLKSWTRLSDFGPAGATGGAWEVPDLFPLPVDGDPQNTKWVLTVSLNPGGVAGGSGTQYFIGDFDGVTFTADNLTSGSQDCSWVDYGRDFYAAVSWNNVPGGERIWIGWMNNWADAAHVPTAPWRGAQSLPRTLALRSLGGAIRLVQQPVKAVRTLRCGAASTLRDHEVGPGRTTLPVRGAVLEIAAEFELGTAERFGLTVRGGTAGEGTLVGYDTRSGELFVDRSSSGATGFSPGFAGRHGGPLPAVRGRTRFTAYIDRSSVEVFGDRGQTVVTDLIFPAPASQGLGLFAEGGTVTLRSLEVWHLS</sequence>
<dbReference type="InterPro" id="IPR023296">
    <property type="entry name" value="Glyco_hydro_beta-prop_sf"/>
</dbReference>
<feature type="domain" description="Glycosyl hydrolase family 32 C-terminal" evidence="7">
    <location>
        <begin position="369"/>
        <end position="500"/>
    </location>
</feature>
<name>A0ABV1UTL1_9ACTN</name>
<dbReference type="Gene3D" id="2.115.10.20">
    <property type="entry name" value="Glycosyl hydrolase domain, family 43"/>
    <property type="match status" value="1"/>
</dbReference>
<evidence type="ECO:0000256" key="1">
    <source>
        <dbReference type="ARBA" id="ARBA00009902"/>
    </source>
</evidence>
<dbReference type="InterPro" id="IPR013148">
    <property type="entry name" value="Glyco_hydro_32_N"/>
</dbReference>
<keyword evidence="2 4" id="KW-0378">Hydrolase</keyword>
<comment type="similarity">
    <text evidence="1 4">Belongs to the glycosyl hydrolase 32 family.</text>
</comment>
<dbReference type="EMBL" id="JBEPBX010000008">
    <property type="protein sequence ID" value="MER6614121.1"/>
    <property type="molecule type" value="Genomic_DNA"/>
</dbReference>
<evidence type="ECO:0000313" key="9">
    <source>
        <dbReference type="Proteomes" id="UP001445472"/>
    </source>
</evidence>
<keyword evidence="9" id="KW-1185">Reference proteome</keyword>
<evidence type="ECO:0000259" key="7">
    <source>
        <dbReference type="Pfam" id="PF08244"/>
    </source>
</evidence>